<sequence length="337" mass="38591">MQCLIVHVPRLSLSGGNIITMELCNEFITKGYKVILFDGFQFHLFEQADLKKRNKGVLNTFLNLLAFIGCSFVSLFSMQKVIATHHLTAMFSFVRPTYYAFVQDLEVDFYPNKIKRIGAFFWRNYLKSNVKIYTNRYLQLQVGLAGEATCKGAIFTNELLHPRVNTKFSDIDFFMVLRDGDYKGSGITLSVFQELYNKGYKVVLVNCSKQKLDRKEYEQNIYSSMARSDFLSLLSRSKCFICLSVWEGLGLPNIEAYLNGVAVISTPIPSANLLASVSQTSISLLEKEVNVSNIVYQILEQYNCLDSTLESSSTKVENIKKLRDDWIQNYFNIIIRK</sequence>
<accession>A0ABY3MUE6</accession>
<dbReference type="SUPFAM" id="SSF53756">
    <property type="entry name" value="UDP-Glycosyltransferase/glycogen phosphorylase"/>
    <property type="match status" value="1"/>
</dbReference>
<evidence type="ECO:0000313" key="4">
    <source>
        <dbReference type="Proteomes" id="UP000815846"/>
    </source>
</evidence>
<keyword evidence="1" id="KW-0812">Transmembrane</keyword>
<protein>
    <submittedName>
        <fullName evidence="3">Glycosyltransferase family 4 protein</fullName>
    </submittedName>
</protein>
<evidence type="ECO:0000313" key="3">
    <source>
        <dbReference type="EMBL" id="TYK64722.1"/>
    </source>
</evidence>
<gene>
    <name evidence="3" type="ORF">CWS31_014200</name>
</gene>
<dbReference type="InterPro" id="IPR001296">
    <property type="entry name" value="Glyco_trans_1"/>
</dbReference>
<keyword evidence="1" id="KW-0472">Membrane</keyword>
<feature type="domain" description="Glycosyl transferase family 1" evidence="2">
    <location>
        <begin position="173"/>
        <end position="270"/>
    </location>
</feature>
<dbReference type="Pfam" id="PF00534">
    <property type="entry name" value="Glycos_transf_1"/>
    <property type="match status" value="1"/>
</dbReference>
<dbReference type="RefSeq" id="WP_101343013.1">
    <property type="nucleotide sequence ID" value="NZ_PJAI02000019.1"/>
</dbReference>
<name>A0ABY3MUE6_9GAMM</name>
<dbReference type="EMBL" id="PJAI02000019">
    <property type="protein sequence ID" value="TYK64722.1"/>
    <property type="molecule type" value="Genomic_DNA"/>
</dbReference>
<keyword evidence="4" id="KW-1185">Reference proteome</keyword>
<evidence type="ECO:0000259" key="2">
    <source>
        <dbReference type="Pfam" id="PF00534"/>
    </source>
</evidence>
<feature type="transmembrane region" description="Helical" evidence="1">
    <location>
        <begin position="57"/>
        <end position="78"/>
    </location>
</feature>
<evidence type="ECO:0000256" key="1">
    <source>
        <dbReference type="SAM" id="Phobius"/>
    </source>
</evidence>
<organism evidence="3 4">
    <name type="scientific">Colwellia echini</name>
    <dbReference type="NCBI Taxonomy" id="1982103"/>
    <lineage>
        <taxon>Bacteria</taxon>
        <taxon>Pseudomonadati</taxon>
        <taxon>Pseudomonadota</taxon>
        <taxon>Gammaproteobacteria</taxon>
        <taxon>Alteromonadales</taxon>
        <taxon>Colwelliaceae</taxon>
        <taxon>Colwellia</taxon>
    </lineage>
</organism>
<proteinExistence type="predicted"/>
<dbReference type="Proteomes" id="UP000815846">
    <property type="component" value="Unassembled WGS sequence"/>
</dbReference>
<keyword evidence="1" id="KW-1133">Transmembrane helix</keyword>
<comment type="caution">
    <text evidence="3">The sequence shown here is derived from an EMBL/GenBank/DDBJ whole genome shotgun (WGS) entry which is preliminary data.</text>
</comment>
<dbReference type="Gene3D" id="3.40.50.2000">
    <property type="entry name" value="Glycogen Phosphorylase B"/>
    <property type="match status" value="1"/>
</dbReference>
<reference evidence="3 4" key="1">
    <citation type="submission" date="2019-08" db="EMBL/GenBank/DDBJ databases">
        <title>Microbe sample from Colwellia echini.</title>
        <authorList>
            <person name="Christiansen L."/>
            <person name="Pathiraja D."/>
            <person name="Schultz-Johansen M."/>
            <person name="Choi I.-G."/>
            <person name="Stougaard P."/>
        </authorList>
    </citation>
    <scope>NUCLEOTIDE SEQUENCE [LARGE SCALE GENOMIC DNA]</scope>
    <source>
        <strain evidence="3 4">A3</strain>
    </source>
</reference>